<feature type="domain" description="Integral membrane bound transporter" evidence="10">
    <location>
        <begin position="629"/>
        <end position="766"/>
    </location>
</feature>
<dbReference type="PANTHER" id="PTHR37994:SF4">
    <property type="entry name" value="ER TRANSPORTER 6TM N-TERMINAL DOMAIN-CONTAINING PROTEIN-RELATED"/>
    <property type="match status" value="1"/>
</dbReference>
<dbReference type="Pfam" id="PF10334">
    <property type="entry name" value="BRE4"/>
    <property type="match status" value="1"/>
</dbReference>
<dbReference type="InterPro" id="IPR049453">
    <property type="entry name" value="Memb_transporter_dom"/>
</dbReference>
<dbReference type="HOGENOM" id="CLU_001788_0_1_1"/>
<feature type="region of interest" description="Disordered" evidence="6">
    <location>
        <begin position="1011"/>
        <end position="1045"/>
    </location>
</feature>
<dbReference type="Proteomes" id="UP000027920">
    <property type="component" value="Unassembled WGS sequence"/>
</dbReference>
<dbReference type="GeneID" id="25285319"/>
<evidence type="ECO:0000256" key="4">
    <source>
        <dbReference type="ARBA" id="ARBA00023136"/>
    </source>
</evidence>
<dbReference type="VEuPathDB" id="FungiDB:A1O9_10415"/>
<feature type="transmembrane region" description="Helical" evidence="7">
    <location>
        <begin position="20"/>
        <end position="42"/>
    </location>
</feature>
<keyword evidence="2 7" id="KW-0812">Transmembrane</keyword>
<dbReference type="OrthoDB" id="2274698at2759"/>
<feature type="transmembrane region" description="Helical" evidence="7">
    <location>
        <begin position="683"/>
        <end position="701"/>
    </location>
</feature>
<proteinExistence type="predicted"/>
<feature type="transmembrane region" description="Helical" evidence="7">
    <location>
        <begin position="657"/>
        <end position="676"/>
    </location>
</feature>
<feature type="transmembrane region" description="Helical" evidence="7">
    <location>
        <begin position="54"/>
        <end position="70"/>
    </location>
</feature>
<evidence type="ECO:0000256" key="5">
    <source>
        <dbReference type="SAM" id="Coils"/>
    </source>
</evidence>
<evidence type="ECO:0008006" key="13">
    <source>
        <dbReference type="Google" id="ProtNLM"/>
    </source>
</evidence>
<feature type="transmembrane region" description="Helical" evidence="7">
    <location>
        <begin position="606"/>
        <end position="623"/>
    </location>
</feature>
<dbReference type="EMBL" id="AMGV01000013">
    <property type="protein sequence ID" value="KEF53440.1"/>
    <property type="molecule type" value="Genomic_DNA"/>
</dbReference>
<evidence type="ECO:0000256" key="3">
    <source>
        <dbReference type="ARBA" id="ARBA00022989"/>
    </source>
</evidence>
<feature type="transmembrane region" description="Helical" evidence="7">
    <location>
        <begin position="82"/>
        <end position="102"/>
    </location>
</feature>
<dbReference type="Pfam" id="PF13515">
    <property type="entry name" value="FUSC_2"/>
    <property type="match status" value="1"/>
</dbReference>
<evidence type="ECO:0000256" key="7">
    <source>
        <dbReference type="SAM" id="Phobius"/>
    </source>
</evidence>
<feature type="transmembrane region" description="Helical" evidence="7">
    <location>
        <begin position="126"/>
        <end position="144"/>
    </location>
</feature>
<dbReference type="PANTHER" id="PTHR37994">
    <property type="entry name" value="ARAE_2_N DOMAIN-CONTAINING PROTEIN-RELATED"/>
    <property type="match status" value="1"/>
</dbReference>
<feature type="domain" description="Putative ER transporter 6TM N-terminal" evidence="9">
    <location>
        <begin position="19"/>
        <end position="347"/>
    </location>
</feature>
<keyword evidence="4 7" id="KW-0472">Membrane</keyword>
<keyword evidence="3 7" id="KW-1133">Transmembrane helix</keyword>
<dbReference type="GO" id="GO:0016020">
    <property type="term" value="C:membrane"/>
    <property type="evidence" value="ECO:0007669"/>
    <property type="project" value="UniProtKB-SubCell"/>
</dbReference>
<feature type="transmembrane region" description="Helical" evidence="7">
    <location>
        <begin position="635"/>
        <end position="651"/>
    </location>
</feature>
<dbReference type="STRING" id="1182545.A0A072PD00"/>
<dbReference type="InterPro" id="IPR018823">
    <property type="entry name" value="ArAE_2_N"/>
</dbReference>
<sequence>MGSTPSEKSFFGKIAAKIDLDVPTFLMMLKGAIAPAIGLAAYQSDRFAEEYTTLGYLISILSILSLPILPRAKFIQNITVTVFSTCFAAAISLLQICCAVAARQSSSPTPSSTSTGASGSTQSREYNTAANVTIAVWLFFNLYLANTIRACRPQLLLTSIQYCLFTIVTSTYAPSFPTMEAGMDFVERILKVFLTGQGLATGVSLIILPVSSRMLSYKQMAQVLNSMKDALSIHSAYLHGITTRHADEAEPVDESGFSAVTEKNPHGYASVEKAAEDAKKLKLTLQKASQVFAQLKIEISFAKKEIGWGKLAPEDFNNIWTHMQHILLPVAGLSTFVDILQSVKRQKTEASDFIENLNMVEAIMRLEAEEWRELLLESRGPFQQAKAALVGGLSHVMYVLELVPRPKIGVEDVENNAPNVPAPGDPGFAAHLKASIDAFQEHREGTVQRWCKKKGIDVPARFWEDPSVQYNFQDSAAFQEVVRQKQNHQQLYLVLYLEYLLNSVGKAVLDMVLFADSKVQDGTMSKNKFIFPGWRRIRKLIQNSYRKVDAEQTLPESQASGIFIRVGDALSGSKDPEHLPPATLYQHATNYLRAIPEFLGSPESAFGFRAAVASMSIGILTYLRQTSPFYISQRGVWAVIMVAISMSPHAGAGVQGFIFRILGTIVASVASLAIWYMSDQKPAAIIPLSYVYFVLALYFLFKKPKHIITAVISIVTLILIVGYELQDQKLGTARIERNGQQYYHIYLLAPYRLVTVLAGLGVAFIWTYFPYPITTHSTLRKDLGDTLFLLAKYYSCTHATVEYKLRHGAYATLHDKSEPIRKLDKARLKVFEQMLVMMNRLREHSAFTKYEPTFGGRFPKETYDDLIVHLQSLFNYMALINYSSHAFSTDGSTATAEESEWLRDFRAITASSRVTSHELTSTLCLVSASVANSQPLPPHIRVPRPVDLADQLGAVDPGILSVKHIREPCYAAFAVLEVAGILIMLEMHQVLNRVKELVGEVDFSVHINDAKDSASSSESLFDARKQAAGDNNVARQPGGEKRKDA</sequence>
<evidence type="ECO:0000259" key="9">
    <source>
        <dbReference type="Pfam" id="PF10337"/>
    </source>
</evidence>
<keyword evidence="5" id="KW-0175">Coiled coil</keyword>
<dbReference type="AlphaFoldDB" id="A0A072PD00"/>
<evidence type="ECO:0000313" key="12">
    <source>
        <dbReference type="Proteomes" id="UP000027920"/>
    </source>
</evidence>
<evidence type="ECO:0000256" key="1">
    <source>
        <dbReference type="ARBA" id="ARBA00004141"/>
    </source>
</evidence>
<evidence type="ECO:0000259" key="8">
    <source>
        <dbReference type="Pfam" id="PF10334"/>
    </source>
</evidence>
<keyword evidence="12" id="KW-1185">Reference proteome</keyword>
<evidence type="ECO:0000259" key="10">
    <source>
        <dbReference type="Pfam" id="PF13515"/>
    </source>
</evidence>
<evidence type="ECO:0000256" key="2">
    <source>
        <dbReference type="ARBA" id="ARBA00022692"/>
    </source>
</evidence>
<protein>
    <recommendedName>
        <fullName evidence="13">ER transporter 6TM N-terminal domain-containing protein</fullName>
    </recommendedName>
</protein>
<accession>A0A072PD00</accession>
<reference evidence="11 12" key="1">
    <citation type="submission" date="2013-03" db="EMBL/GenBank/DDBJ databases">
        <title>The Genome Sequence of Exophiala aquamarina CBS 119918.</title>
        <authorList>
            <consortium name="The Broad Institute Genomics Platform"/>
            <person name="Cuomo C."/>
            <person name="de Hoog S."/>
            <person name="Gorbushina A."/>
            <person name="Walker B."/>
            <person name="Young S.K."/>
            <person name="Zeng Q."/>
            <person name="Gargeya S."/>
            <person name="Fitzgerald M."/>
            <person name="Haas B."/>
            <person name="Abouelleil A."/>
            <person name="Allen A.W."/>
            <person name="Alvarado L."/>
            <person name="Arachchi H.M."/>
            <person name="Berlin A.M."/>
            <person name="Chapman S.B."/>
            <person name="Gainer-Dewar J."/>
            <person name="Goldberg J."/>
            <person name="Griggs A."/>
            <person name="Gujja S."/>
            <person name="Hansen M."/>
            <person name="Howarth C."/>
            <person name="Imamovic A."/>
            <person name="Ireland A."/>
            <person name="Larimer J."/>
            <person name="McCowan C."/>
            <person name="Murphy C."/>
            <person name="Pearson M."/>
            <person name="Poon T.W."/>
            <person name="Priest M."/>
            <person name="Roberts A."/>
            <person name="Saif S."/>
            <person name="Shea T."/>
            <person name="Sisk P."/>
            <person name="Sykes S."/>
            <person name="Wortman J."/>
            <person name="Nusbaum C."/>
            <person name="Birren B."/>
        </authorList>
    </citation>
    <scope>NUCLEOTIDE SEQUENCE [LARGE SCALE GENOMIC DNA]</scope>
    <source>
        <strain evidence="11 12">CBS 119918</strain>
    </source>
</reference>
<name>A0A072PD00_9EURO</name>
<feature type="coiled-coil region" evidence="5">
    <location>
        <begin position="271"/>
        <end position="305"/>
    </location>
</feature>
<feature type="transmembrane region" description="Helical" evidence="7">
    <location>
        <begin position="745"/>
        <end position="769"/>
    </location>
</feature>
<feature type="transmembrane region" description="Helical" evidence="7">
    <location>
        <begin position="156"/>
        <end position="177"/>
    </location>
</feature>
<gene>
    <name evidence="11" type="ORF">A1O9_10415</name>
</gene>
<dbReference type="RefSeq" id="XP_013256030.1">
    <property type="nucleotide sequence ID" value="XM_013400576.1"/>
</dbReference>
<feature type="domain" description="DUF2421" evidence="8">
    <location>
        <begin position="770"/>
        <end position="1000"/>
    </location>
</feature>
<organism evidence="11 12">
    <name type="scientific">Exophiala aquamarina CBS 119918</name>
    <dbReference type="NCBI Taxonomy" id="1182545"/>
    <lineage>
        <taxon>Eukaryota</taxon>
        <taxon>Fungi</taxon>
        <taxon>Dikarya</taxon>
        <taxon>Ascomycota</taxon>
        <taxon>Pezizomycotina</taxon>
        <taxon>Eurotiomycetes</taxon>
        <taxon>Chaetothyriomycetidae</taxon>
        <taxon>Chaetothyriales</taxon>
        <taxon>Herpotrichiellaceae</taxon>
        <taxon>Exophiala</taxon>
    </lineage>
</organism>
<feature type="transmembrane region" description="Helical" evidence="7">
    <location>
        <begin position="189"/>
        <end position="210"/>
    </location>
</feature>
<feature type="transmembrane region" description="Helical" evidence="7">
    <location>
        <begin position="707"/>
        <end position="725"/>
    </location>
</feature>
<evidence type="ECO:0000256" key="6">
    <source>
        <dbReference type="SAM" id="MobiDB-lite"/>
    </source>
</evidence>
<comment type="caution">
    <text evidence="11">The sequence shown here is derived from an EMBL/GenBank/DDBJ whole genome shotgun (WGS) entry which is preliminary data.</text>
</comment>
<dbReference type="Pfam" id="PF10337">
    <property type="entry name" value="ArAE_2_N"/>
    <property type="match status" value="1"/>
</dbReference>
<comment type="subcellular location">
    <subcellularLocation>
        <location evidence="1">Membrane</location>
        <topology evidence="1">Multi-pass membrane protein</topology>
    </subcellularLocation>
</comment>
<evidence type="ECO:0000313" key="11">
    <source>
        <dbReference type="EMBL" id="KEF53440.1"/>
    </source>
</evidence>
<dbReference type="InterPro" id="IPR018820">
    <property type="entry name" value="BRE4-related_DUF2421"/>
</dbReference>
<feature type="transmembrane region" description="Helical" evidence="7">
    <location>
        <begin position="493"/>
        <end position="515"/>
    </location>
</feature>